<sequence length="79" mass="8757">MTSEEIKINVEKALEEIRPFLQSDGGDITLVSIENDTSVKVRLEGNCIGCSVNQMTLKSGVEMTIKKYVPQIEEVINLS</sequence>
<dbReference type="PANTHER" id="PTHR11178:SF25">
    <property type="entry name" value="NIFU-LIKE PROTEIN 3, CHLOROPLASTIC"/>
    <property type="match status" value="1"/>
</dbReference>
<dbReference type="GO" id="GO:0016226">
    <property type="term" value="P:iron-sulfur cluster assembly"/>
    <property type="evidence" value="ECO:0007669"/>
    <property type="project" value="InterPro"/>
</dbReference>
<protein>
    <submittedName>
        <fullName evidence="3">NifU family protein</fullName>
    </submittedName>
</protein>
<dbReference type="RefSeq" id="WP_166523438.1">
    <property type="nucleotide sequence ID" value="NZ_JAAABI010000002.1"/>
</dbReference>
<gene>
    <name evidence="3" type="ORF">GTQ34_08945</name>
</gene>
<dbReference type="EMBL" id="JAAABI010000002">
    <property type="protein sequence ID" value="NAY92045.1"/>
    <property type="molecule type" value="Genomic_DNA"/>
</dbReference>
<dbReference type="SUPFAM" id="SSF117916">
    <property type="entry name" value="Fe-S cluster assembly (FSCA) domain-like"/>
    <property type="match status" value="1"/>
</dbReference>
<dbReference type="GO" id="GO:0051536">
    <property type="term" value="F:iron-sulfur cluster binding"/>
    <property type="evidence" value="ECO:0007669"/>
    <property type="project" value="InterPro"/>
</dbReference>
<evidence type="ECO:0000313" key="3">
    <source>
        <dbReference type="EMBL" id="NAY92045.1"/>
    </source>
</evidence>
<dbReference type="InterPro" id="IPR001075">
    <property type="entry name" value="NIF_FeS_clus_asmbl_NifU_C"/>
</dbReference>
<proteinExistence type="inferred from homology"/>
<dbReference type="Gene3D" id="3.30.300.130">
    <property type="entry name" value="Fe-S cluster assembly (FSCA)"/>
    <property type="match status" value="1"/>
</dbReference>
<accession>A0A964TBZ3</accession>
<reference evidence="3" key="1">
    <citation type="submission" date="2020-01" db="EMBL/GenBank/DDBJ databases">
        <title>Muricauda ochracea sp. nov., isolated from a tidal flat of Garorim bay in Korea.</title>
        <authorList>
            <person name="Kim D."/>
            <person name="Yoo Y."/>
            <person name="Kim J.-J."/>
        </authorList>
    </citation>
    <scope>NUCLEOTIDE SEQUENCE</scope>
    <source>
        <strain evidence="3">JGD-17</strain>
    </source>
</reference>
<dbReference type="PANTHER" id="PTHR11178">
    <property type="entry name" value="IRON-SULFUR CLUSTER SCAFFOLD PROTEIN NFU-RELATED"/>
    <property type="match status" value="1"/>
</dbReference>
<keyword evidence="4" id="KW-1185">Reference proteome</keyword>
<name>A0A964TBZ3_9FLAO</name>
<feature type="domain" description="NIF system FeS cluster assembly NifU C-terminal" evidence="2">
    <location>
        <begin position="10"/>
        <end position="76"/>
    </location>
</feature>
<comment type="caution">
    <text evidence="3">The sequence shown here is derived from an EMBL/GenBank/DDBJ whole genome shotgun (WGS) entry which is preliminary data.</text>
</comment>
<dbReference type="Pfam" id="PF01106">
    <property type="entry name" value="NifU"/>
    <property type="match status" value="1"/>
</dbReference>
<dbReference type="GO" id="GO:0005506">
    <property type="term" value="F:iron ion binding"/>
    <property type="evidence" value="ECO:0007669"/>
    <property type="project" value="InterPro"/>
</dbReference>
<organism evidence="3 4">
    <name type="scientific">Flagellimonas ochracea</name>
    <dbReference type="NCBI Taxonomy" id="2696472"/>
    <lineage>
        <taxon>Bacteria</taxon>
        <taxon>Pseudomonadati</taxon>
        <taxon>Bacteroidota</taxon>
        <taxon>Flavobacteriia</taxon>
        <taxon>Flavobacteriales</taxon>
        <taxon>Flavobacteriaceae</taxon>
        <taxon>Flagellimonas</taxon>
    </lineage>
</organism>
<dbReference type="AlphaFoldDB" id="A0A964TBZ3"/>
<evidence type="ECO:0000259" key="2">
    <source>
        <dbReference type="Pfam" id="PF01106"/>
    </source>
</evidence>
<evidence type="ECO:0000313" key="4">
    <source>
        <dbReference type="Proteomes" id="UP000667650"/>
    </source>
</evidence>
<evidence type="ECO:0000256" key="1">
    <source>
        <dbReference type="ARBA" id="ARBA00006420"/>
    </source>
</evidence>
<dbReference type="Proteomes" id="UP000667650">
    <property type="component" value="Unassembled WGS sequence"/>
</dbReference>
<dbReference type="InterPro" id="IPR034904">
    <property type="entry name" value="FSCA_dom_sf"/>
</dbReference>
<comment type="similarity">
    <text evidence="1">Belongs to the NifU family.</text>
</comment>